<keyword evidence="9" id="KW-0732">Signal</keyword>
<dbReference type="KEGG" id="sal:Sala_2583"/>
<dbReference type="AlphaFoldDB" id="Q1GPY3"/>
<feature type="chain" id="PRO_5004189471" evidence="9">
    <location>
        <begin position="24"/>
        <end position="497"/>
    </location>
</feature>
<dbReference type="InterPro" id="IPR003423">
    <property type="entry name" value="OMP_efflux"/>
</dbReference>
<dbReference type="PANTHER" id="PTHR30026:SF22">
    <property type="entry name" value="OUTER MEMBRANE EFFLUX PROTEIN"/>
    <property type="match status" value="1"/>
</dbReference>
<feature type="region of interest" description="Disordered" evidence="8">
    <location>
        <begin position="445"/>
        <end position="465"/>
    </location>
</feature>
<evidence type="ECO:0000256" key="8">
    <source>
        <dbReference type="SAM" id="MobiDB-lite"/>
    </source>
</evidence>
<dbReference type="NCBIfam" id="TIGR01844">
    <property type="entry name" value="type_I_sec_TolC"/>
    <property type="match status" value="1"/>
</dbReference>
<dbReference type="SUPFAM" id="SSF56954">
    <property type="entry name" value="Outer membrane efflux proteins (OEP)"/>
    <property type="match status" value="1"/>
</dbReference>
<dbReference type="Gene3D" id="1.20.1600.10">
    <property type="entry name" value="Outer membrane efflux proteins (OEP)"/>
    <property type="match status" value="1"/>
</dbReference>
<organism evidence="10 11">
    <name type="scientific">Sphingopyxis alaskensis (strain DSM 13593 / LMG 18877 / RB2256)</name>
    <name type="common">Sphingomonas alaskensis</name>
    <dbReference type="NCBI Taxonomy" id="317655"/>
    <lineage>
        <taxon>Bacteria</taxon>
        <taxon>Pseudomonadati</taxon>
        <taxon>Pseudomonadota</taxon>
        <taxon>Alphaproteobacteria</taxon>
        <taxon>Sphingomonadales</taxon>
        <taxon>Sphingomonadaceae</taxon>
        <taxon>Sphingopyxis</taxon>
    </lineage>
</organism>
<evidence type="ECO:0000256" key="3">
    <source>
        <dbReference type="ARBA" id="ARBA00022448"/>
    </source>
</evidence>
<dbReference type="GO" id="GO:0015288">
    <property type="term" value="F:porin activity"/>
    <property type="evidence" value="ECO:0007669"/>
    <property type="project" value="TreeGrafter"/>
</dbReference>
<dbReference type="GO" id="GO:0009279">
    <property type="term" value="C:cell outer membrane"/>
    <property type="evidence" value="ECO:0007669"/>
    <property type="project" value="UniProtKB-SubCell"/>
</dbReference>
<comment type="similarity">
    <text evidence="2">Belongs to the outer membrane factor (OMF) (TC 1.B.17) family.</text>
</comment>
<dbReference type="EMBL" id="CP000356">
    <property type="protein sequence ID" value="ABF54289.1"/>
    <property type="molecule type" value="Genomic_DNA"/>
</dbReference>
<keyword evidence="4" id="KW-1134">Transmembrane beta strand</keyword>
<evidence type="ECO:0000256" key="4">
    <source>
        <dbReference type="ARBA" id="ARBA00022452"/>
    </source>
</evidence>
<dbReference type="PANTHER" id="PTHR30026">
    <property type="entry name" value="OUTER MEMBRANE PROTEIN TOLC"/>
    <property type="match status" value="1"/>
</dbReference>
<evidence type="ECO:0000256" key="1">
    <source>
        <dbReference type="ARBA" id="ARBA00004442"/>
    </source>
</evidence>
<keyword evidence="5" id="KW-0812">Transmembrane</keyword>
<evidence type="ECO:0000256" key="2">
    <source>
        <dbReference type="ARBA" id="ARBA00007613"/>
    </source>
</evidence>
<evidence type="ECO:0000313" key="10">
    <source>
        <dbReference type="EMBL" id="ABF54289.1"/>
    </source>
</evidence>
<dbReference type="STRING" id="317655.Sala_2583"/>
<evidence type="ECO:0000256" key="7">
    <source>
        <dbReference type="ARBA" id="ARBA00023237"/>
    </source>
</evidence>
<feature type="signal peptide" evidence="9">
    <location>
        <begin position="1"/>
        <end position="23"/>
    </location>
</feature>
<gene>
    <name evidence="10" type="ordered locus">Sala_2583</name>
</gene>
<dbReference type="eggNOG" id="COG1538">
    <property type="taxonomic scope" value="Bacteria"/>
</dbReference>
<proteinExistence type="inferred from homology"/>
<sequence>MSNRFPTWIFAVLPLLASSAAHGETLRQALIYAYRTNPSLTAARAGLRATDEGVPIAKAAGRPTLSATADYQEFVVRSANSFSAPLRAANANANLSFPLYQGGRVKNSIRAADARVESGRANLRFTEADVFTAIVSVYMDVMRDDAIVGLNRQNVAVLETNLQASRDRFEVGDLTRTDVAQSEARLAVARGQLETALAQLDTSLENYLRFVGLPARDLEQPPALPGLPKSPAEAVAIAIENNPQLLAAKADARAARYDVRVAGASRLPTLSVVGNGGYNNYLGTLTSTLPGRVFQQAQTTATVGLSATIPLYQGGLPAAQVRRATAIESQALEQIIFIERRVVAEARAAYSRYQATQAVIQSSKAAIAANELALEGVRAENSVGTRNVLDVLNAEQELLNSRVQLVTAERDAYVAGFTLLAAMGRAEARDLNLFGGTLFEPGFSRKAPSGRLPSEMDFDSAPDSNIEFVPATPVQFLEGGMRPAPREPLASNTGARP</sequence>
<comment type="subcellular location">
    <subcellularLocation>
        <location evidence="1">Cell outer membrane</location>
    </subcellularLocation>
</comment>
<dbReference type="GO" id="GO:1990281">
    <property type="term" value="C:efflux pump complex"/>
    <property type="evidence" value="ECO:0007669"/>
    <property type="project" value="TreeGrafter"/>
</dbReference>
<keyword evidence="7" id="KW-0998">Cell outer membrane</keyword>
<evidence type="ECO:0000256" key="6">
    <source>
        <dbReference type="ARBA" id="ARBA00023136"/>
    </source>
</evidence>
<dbReference type="Pfam" id="PF02321">
    <property type="entry name" value="OEP"/>
    <property type="match status" value="2"/>
</dbReference>
<dbReference type="Proteomes" id="UP000006578">
    <property type="component" value="Chromosome"/>
</dbReference>
<feature type="region of interest" description="Disordered" evidence="8">
    <location>
        <begin position="477"/>
        <end position="497"/>
    </location>
</feature>
<evidence type="ECO:0000313" key="11">
    <source>
        <dbReference type="Proteomes" id="UP000006578"/>
    </source>
</evidence>
<dbReference type="InterPro" id="IPR051906">
    <property type="entry name" value="TolC-like"/>
</dbReference>
<protein>
    <submittedName>
        <fullName evidence="10">Type I secretion outer membrane protein, TolC</fullName>
    </submittedName>
</protein>
<keyword evidence="6" id="KW-0472">Membrane</keyword>
<dbReference type="InterPro" id="IPR010130">
    <property type="entry name" value="T1SS_OMP_TolC"/>
</dbReference>
<name>Q1GPY3_SPHAL</name>
<dbReference type="GO" id="GO:0015562">
    <property type="term" value="F:efflux transmembrane transporter activity"/>
    <property type="evidence" value="ECO:0007669"/>
    <property type="project" value="InterPro"/>
</dbReference>
<evidence type="ECO:0000256" key="9">
    <source>
        <dbReference type="SAM" id="SignalP"/>
    </source>
</evidence>
<evidence type="ECO:0000256" key="5">
    <source>
        <dbReference type="ARBA" id="ARBA00022692"/>
    </source>
</evidence>
<keyword evidence="11" id="KW-1185">Reference proteome</keyword>
<dbReference type="HOGENOM" id="CLU_012817_0_1_5"/>
<accession>Q1GPY3</accession>
<reference evidence="10 11" key="1">
    <citation type="journal article" date="2009" name="Proc. Natl. Acad. Sci. U.S.A.">
        <title>The genomic basis of trophic strategy in marine bacteria.</title>
        <authorList>
            <person name="Lauro F.M."/>
            <person name="McDougald D."/>
            <person name="Thomas T."/>
            <person name="Williams T.J."/>
            <person name="Egan S."/>
            <person name="Rice S."/>
            <person name="DeMaere M.Z."/>
            <person name="Ting L."/>
            <person name="Ertan H."/>
            <person name="Johnson J."/>
            <person name="Ferriera S."/>
            <person name="Lapidus A."/>
            <person name="Anderson I."/>
            <person name="Kyrpides N."/>
            <person name="Munk A.C."/>
            <person name="Detter C."/>
            <person name="Han C.S."/>
            <person name="Brown M.V."/>
            <person name="Robb F.T."/>
            <person name="Kjelleberg S."/>
            <person name="Cavicchioli R."/>
        </authorList>
    </citation>
    <scope>NUCLEOTIDE SEQUENCE [LARGE SCALE GENOMIC DNA]</scope>
    <source>
        <strain evidence="11">DSM 13593 / LMG 18877 / RB2256</strain>
    </source>
</reference>
<keyword evidence="3" id="KW-0813">Transport</keyword>
<dbReference type="RefSeq" id="WP_011542854.1">
    <property type="nucleotide sequence ID" value="NC_008048.1"/>
</dbReference>